<feature type="region of interest" description="Disordered" evidence="1">
    <location>
        <begin position="119"/>
        <end position="151"/>
    </location>
</feature>
<dbReference type="Gene3D" id="3.30.2020.40">
    <property type="entry name" value="Uncharacterised protein PF10387, DUF2442"/>
    <property type="match status" value="1"/>
</dbReference>
<gene>
    <name evidence="2" type="ORF">ACE1CA_03220</name>
</gene>
<dbReference type="EMBL" id="JBHFNT010000035">
    <property type="protein sequence ID" value="MFB2833523.1"/>
    <property type="molecule type" value="Genomic_DNA"/>
</dbReference>
<evidence type="ECO:0000256" key="1">
    <source>
        <dbReference type="SAM" id="MobiDB-lite"/>
    </source>
</evidence>
<keyword evidence="3" id="KW-1185">Reference proteome</keyword>
<accession>A0ABV4WFS4</accession>
<evidence type="ECO:0000313" key="3">
    <source>
        <dbReference type="Proteomes" id="UP001576780"/>
    </source>
</evidence>
<dbReference type="Proteomes" id="UP001576780">
    <property type="component" value="Unassembled WGS sequence"/>
</dbReference>
<proteinExistence type="predicted"/>
<sequence length="151" mass="16515">MEKKKWTMEDLTDEKIDAQIAKANDVWIQASLTEPRAKSVRYDQSEDKIIITLTNGDYVGLSPKLIQGLTEASPEQLKNVQLSGHGDSIHWEDLDADFSIPGLISGIFGTKAWMAELGRKGGKKTSIVKASASRENGKKGGRPRKSSSSTP</sequence>
<organism evidence="2 3">
    <name type="scientific">Floridaenema evergladense BLCC-F167</name>
    <dbReference type="NCBI Taxonomy" id="3153639"/>
    <lineage>
        <taxon>Bacteria</taxon>
        <taxon>Bacillati</taxon>
        <taxon>Cyanobacteriota</taxon>
        <taxon>Cyanophyceae</taxon>
        <taxon>Oscillatoriophycideae</taxon>
        <taxon>Aerosakkonematales</taxon>
        <taxon>Aerosakkonemataceae</taxon>
        <taxon>Floridanema</taxon>
        <taxon>Floridanema evergladense</taxon>
    </lineage>
</organism>
<name>A0ABV4WFS4_9CYAN</name>
<evidence type="ECO:0000313" key="2">
    <source>
        <dbReference type="EMBL" id="MFB2833523.1"/>
    </source>
</evidence>
<comment type="caution">
    <text evidence="2">The sequence shown here is derived from an EMBL/GenBank/DDBJ whole genome shotgun (WGS) entry which is preliminary data.</text>
</comment>
<dbReference type="Pfam" id="PF10387">
    <property type="entry name" value="DUF2442"/>
    <property type="match status" value="1"/>
</dbReference>
<protein>
    <submittedName>
        <fullName evidence="2">DUF2442 domain-containing protein</fullName>
    </submittedName>
</protein>
<reference evidence="2 3" key="1">
    <citation type="submission" date="2024-09" db="EMBL/GenBank/DDBJ databases">
        <title>Floridaenema gen nov. (Aerosakkonemataceae, Aerosakkonematales ord. nov., Cyanobacteria) from benthic tropical and subtropical fresh waters, with the description of four new species.</title>
        <authorList>
            <person name="Moretto J.A."/>
            <person name="Berthold D.E."/>
            <person name="Lefler F.W."/>
            <person name="Huang I.-S."/>
            <person name="Laughinghouse H. IV."/>
        </authorList>
    </citation>
    <scope>NUCLEOTIDE SEQUENCE [LARGE SCALE GENOMIC DNA]</scope>
    <source>
        <strain evidence="2 3">BLCC-F167</strain>
    </source>
</reference>
<dbReference type="RefSeq" id="WP_413275976.1">
    <property type="nucleotide sequence ID" value="NZ_JBHFNT010000035.1"/>
</dbReference>
<dbReference type="InterPro" id="IPR018841">
    <property type="entry name" value="DUF2442"/>
</dbReference>